<keyword evidence="2" id="KW-1185">Reference proteome</keyword>
<protein>
    <submittedName>
        <fullName evidence="1">Uncharacterized protein</fullName>
    </submittedName>
</protein>
<gene>
    <name evidence="1" type="ORF">CSB93_2344</name>
</gene>
<dbReference type="AlphaFoldDB" id="A0A2R3INF5"/>
<organism evidence="1 2">
    <name type="scientific">Pseudomonas paraeruginosa</name>
    <dbReference type="NCBI Taxonomy" id="2994495"/>
    <lineage>
        <taxon>Bacteria</taxon>
        <taxon>Pseudomonadati</taxon>
        <taxon>Pseudomonadota</taxon>
        <taxon>Gammaproteobacteria</taxon>
        <taxon>Pseudomonadales</taxon>
        <taxon>Pseudomonadaceae</taxon>
        <taxon>Pseudomonas</taxon>
    </lineage>
</organism>
<evidence type="ECO:0000313" key="2">
    <source>
        <dbReference type="Proteomes" id="UP000238390"/>
    </source>
</evidence>
<evidence type="ECO:0000313" key="1">
    <source>
        <dbReference type="EMBL" id="AVK03450.1"/>
    </source>
</evidence>
<dbReference type="Proteomes" id="UP000238390">
    <property type="component" value="Chromosome"/>
</dbReference>
<reference evidence="1 2" key="1">
    <citation type="submission" date="2018-02" db="EMBL/GenBank/DDBJ databases">
        <title>FDA/CDC Antimicrobial Resistant Isolate Bank Genome Sequencing.</title>
        <authorList>
            <person name="Benahmed F.H."/>
            <person name="Lutgring J.D."/>
            <person name="Yoo B."/>
            <person name="Machado M."/>
            <person name="Brown A."/>
            <person name="McAllister G."/>
            <person name="Perry A."/>
            <person name="Halpin A.L."/>
            <person name="Vavikolanu K."/>
            <person name="Ott S."/>
            <person name="Zhao X."/>
            <person name="Tallon L.J."/>
            <person name="Sadzewicz L."/>
            <person name="Aluvathingal J."/>
            <person name="Nadendla S."/>
            <person name="Voskania-kordi A."/>
            <person name="Simonyan V."/>
            <person name="Patel J."/>
            <person name="Shawar R.M."/>
        </authorList>
    </citation>
    <scope>NUCLEOTIDE SEQUENCE [LARGE SCALE GENOMIC DNA]</scope>
    <source>
        <strain evidence="1 2">AR_0356</strain>
    </source>
</reference>
<proteinExistence type="predicted"/>
<accession>A0A2R3INF5</accession>
<name>A0A2R3INF5_9PSED</name>
<sequence length="38" mass="4087">MALAAPPIILLLVFYPSLGLPREAAEMSGGTVRRFQSL</sequence>
<dbReference type="EMBL" id="CP027169">
    <property type="protein sequence ID" value="AVK03450.1"/>
    <property type="molecule type" value="Genomic_DNA"/>
</dbReference>